<dbReference type="PIRSF" id="PIRSF016302">
    <property type="entry name" value="Man_a_manosd"/>
    <property type="match status" value="1"/>
</dbReference>
<organism evidence="13 14">
    <name type="scientific">Didymella glomerata</name>
    <dbReference type="NCBI Taxonomy" id="749621"/>
    <lineage>
        <taxon>Eukaryota</taxon>
        <taxon>Fungi</taxon>
        <taxon>Dikarya</taxon>
        <taxon>Ascomycota</taxon>
        <taxon>Pezizomycotina</taxon>
        <taxon>Dothideomycetes</taxon>
        <taxon>Pleosporomycetidae</taxon>
        <taxon>Pleosporales</taxon>
        <taxon>Pleosporineae</taxon>
        <taxon>Didymellaceae</taxon>
        <taxon>Didymella</taxon>
    </lineage>
</organism>
<evidence type="ECO:0000256" key="11">
    <source>
        <dbReference type="SAM" id="MobiDB-lite"/>
    </source>
</evidence>
<accession>A0A9W9BV69</accession>
<dbReference type="InterPro" id="IPR008928">
    <property type="entry name" value="6-hairpin_glycosidase_sf"/>
</dbReference>
<evidence type="ECO:0000256" key="8">
    <source>
        <dbReference type="ARBA" id="ARBA00023180"/>
    </source>
</evidence>
<gene>
    <name evidence="13" type="primary">DCW1_1</name>
    <name evidence="13" type="ORF">N0V87_010316</name>
</gene>
<dbReference type="InterPro" id="IPR014480">
    <property type="entry name" value="Mannan-1_6-alpha_mannosidase"/>
</dbReference>
<dbReference type="GO" id="GO:0012505">
    <property type="term" value="C:endomembrane system"/>
    <property type="evidence" value="ECO:0007669"/>
    <property type="project" value="UniProtKB-SubCell"/>
</dbReference>
<comment type="subcellular location">
    <subcellularLocation>
        <location evidence="2">Endomembrane system</location>
    </subcellularLocation>
</comment>
<dbReference type="Proteomes" id="UP001140562">
    <property type="component" value="Unassembled WGS sequence"/>
</dbReference>
<comment type="similarity">
    <text evidence="3 10">Belongs to the glycosyl hydrolase 76 family.</text>
</comment>
<feature type="signal peptide" evidence="12">
    <location>
        <begin position="1"/>
        <end position="21"/>
    </location>
</feature>
<keyword evidence="14" id="KW-1185">Reference proteome</keyword>
<evidence type="ECO:0000313" key="14">
    <source>
        <dbReference type="Proteomes" id="UP001140562"/>
    </source>
</evidence>
<evidence type="ECO:0000256" key="1">
    <source>
        <dbReference type="ARBA" id="ARBA00001452"/>
    </source>
</evidence>
<evidence type="ECO:0000256" key="7">
    <source>
        <dbReference type="ARBA" id="ARBA00023136"/>
    </source>
</evidence>
<keyword evidence="9 10" id="KW-0326">Glycosidase</keyword>
<feature type="region of interest" description="Disordered" evidence="11">
    <location>
        <begin position="408"/>
        <end position="432"/>
    </location>
</feature>
<dbReference type="InterPro" id="IPR005198">
    <property type="entry name" value="Glyco_hydro_76"/>
</dbReference>
<keyword evidence="8" id="KW-0325">Glycoprotein</keyword>
<evidence type="ECO:0000256" key="4">
    <source>
        <dbReference type="ARBA" id="ARBA00012350"/>
    </source>
</evidence>
<dbReference type="FunFam" id="1.50.10.20:FF:000006">
    <property type="entry name" value="Mannan endo-1,6-alpha-mannosidase"/>
    <property type="match status" value="1"/>
</dbReference>
<name>A0A9W9BV69_9PLEO</name>
<evidence type="ECO:0000256" key="9">
    <source>
        <dbReference type="ARBA" id="ARBA00023295"/>
    </source>
</evidence>
<reference evidence="13" key="1">
    <citation type="submission" date="2022-10" db="EMBL/GenBank/DDBJ databases">
        <title>Tapping the CABI collections for fungal endophytes: first genome assemblies for Collariella, Neodidymelliopsis, Ascochyta clinopodiicola, Didymella pomorum, Didymosphaeria variabile, Neocosmospora piperis and Neocucurbitaria cava.</title>
        <authorList>
            <person name="Hill R."/>
        </authorList>
    </citation>
    <scope>NUCLEOTIDE SEQUENCE</scope>
    <source>
        <strain evidence="13">IMI 360193</strain>
    </source>
</reference>
<evidence type="ECO:0000313" key="13">
    <source>
        <dbReference type="EMBL" id="KAJ4330085.1"/>
    </source>
</evidence>
<dbReference type="OrthoDB" id="4187847at2759"/>
<keyword evidence="6 10" id="KW-0378">Hydrolase</keyword>
<sequence length="458" mass="48928">MLARSGVLSLAFSLLAGHVVGLDLDIDSQAQRKMLRDITDSIKSVAKTIASGIVSLYDATLKDDLIPGLFQDPYYWWESGLAFNALIDYSGLTNDSEYNARISEALQHQLGDFDAFMPSNQTKTLGNDDQSTWGLASLSAYETGLSAPASGSWLQFAKNVFDTQIGRWDTKSCDGGLKWQIFSFNNGYNYKNAISSGQLFLLAARLADHTGNATYTEWANKVYNWTTEVGLVSDDYRVYDGTDDTTNCSSVNHIQWSNNHAMYTEGVALMYKLSNSSQVWIDTVKGFVNASSVFTDDNGALREVACENRGRCDVDQRSFKGTAARSFGRAAQAAPIVADSIYKTLNASARAAASSCAVNTNKDVACSFEWDLGTAEDSGAASNGLGELLNALQSVQALLWRTANFTGSTSNSTARPNATISGSPSGASGVPQSTGAGSTLAASVTFVLAIAFAAALSC</sequence>
<dbReference type="Gene3D" id="1.50.10.20">
    <property type="match status" value="1"/>
</dbReference>
<evidence type="ECO:0000256" key="6">
    <source>
        <dbReference type="ARBA" id="ARBA00022801"/>
    </source>
</evidence>
<evidence type="ECO:0000256" key="10">
    <source>
        <dbReference type="PIRNR" id="PIRNR016302"/>
    </source>
</evidence>
<feature type="chain" id="PRO_5040720985" description="Mannan endo-1,6-alpha-mannosidase" evidence="12">
    <location>
        <begin position="22"/>
        <end position="458"/>
    </location>
</feature>
<dbReference type="EMBL" id="JAPEUV010000229">
    <property type="protein sequence ID" value="KAJ4330085.1"/>
    <property type="molecule type" value="Genomic_DNA"/>
</dbReference>
<comment type="catalytic activity">
    <reaction evidence="1 10">
        <text>Random hydrolysis of (1-&gt;6)-alpha-D-mannosidic linkages in unbranched (1-&gt;6)-mannans.</text>
        <dbReference type="EC" id="3.2.1.101"/>
    </reaction>
</comment>
<evidence type="ECO:0000256" key="5">
    <source>
        <dbReference type="ARBA" id="ARBA00022729"/>
    </source>
</evidence>
<dbReference type="PANTHER" id="PTHR12145:SF36">
    <property type="entry name" value="MANNAN ENDO-1,6-ALPHA-MANNOSIDASE DCW1"/>
    <property type="match status" value="1"/>
</dbReference>
<comment type="caution">
    <text evidence="13">The sequence shown here is derived from an EMBL/GenBank/DDBJ whole genome shotgun (WGS) entry which is preliminary data.</text>
</comment>
<keyword evidence="5 12" id="KW-0732">Signal</keyword>
<evidence type="ECO:0000256" key="3">
    <source>
        <dbReference type="ARBA" id="ARBA00009699"/>
    </source>
</evidence>
<dbReference type="Pfam" id="PF03663">
    <property type="entry name" value="Glyco_hydro_76"/>
    <property type="match status" value="1"/>
</dbReference>
<dbReference type="GO" id="GO:0008496">
    <property type="term" value="F:mannan endo-1,6-alpha-mannosidase activity"/>
    <property type="evidence" value="ECO:0007669"/>
    <property type="project" value="UniProtKB-UniRule"/>
</dbReference>
<dbReference type="PANTHER" id="PTHR12145">
    <property type="entry name" value="MANNAN ENDO-1,6-ALPHA-MANNOSIDASE DCW1"/>
    <property type="match status" value="1"/>
</dbReference>
<dbReference type="GO" id="GO:0009272">
    <property type="term" value="P:fungal-type cell wall biogenesis"/>
    <property type="evidence" value="ECO:0007669"/>
    <property type="project" value="TreeGrafter"/>
</dbReference>
<keyword evidence="7" id="KW-0472">Membrane</keyword>
<evidence type="ECO:0000256" key="2">
    <source>
        <dbReference type="ARBA" id="ARBA00004308"/>
    </source>
</evidence>
<dbReference type="EC" id="3.2.1.101" evidence="4 10"/>
<dbReference type="SUPFAM" id="SSF48208">
    <property type="entry name" value="Six-hairpin glycosidases"/>
    <property type="match status" value="1"/>
</dbReference>
<evidence type="ECO:0000256" key="12">
    <source>
        <dbReference type="SAM" id="SignalP"/>
    </source>
</evidence>
<proteinExistence type="inferred from homology"/>
<dbReference type="GO" id="GO:0016052">
    <property type="term" value="P:carbohydrate catabolic process"/>
    <property type="evidence" value="ECO:0007669"/>
    <property type="project" value="InterPro"/>
</dbReference>
<protein>
    <recommendedName>
        <fullName evidence="4 10">Mannan endo-1,6-alpha-mannosidase</fullName>
        <ecNumber evidence="4 10">3.2.1.101</ecNumber>
    </recommendedName>
</protein>
<dbReference type="AlphaFoldDB" id="A0A9W9BV69"/>